<dbReference type="EMBL" id="GG692398">
    <property type="protein sequence ID" value="EER33054.1"/>
    <property type="molecule type" value="Genomic_DNA"/>
</dbReference>
<keyword evidence="2" id="KW-1185">Reference proteome</keyword>
<evidence type="ECO:0000313" key="1">
    <source>
        <dbReference type="EMBL" id="EER33054.1"/>
    </source>
</evidence>
<dbReference type="VEuPathDB" id="FungiDB:CTRG_03479"/>
<gene>
    <name evidence="1" type="ORF">CTRG_03479</name>
</gene>
<reference evidence="1 2" key="1">
    <citation type="journal article" date="2009" name="Nature">
        <title>Evolution of pathogenicity and sexual reproduction in eight Candida genomes.</title>
        <authorList>
            <person name="Butler G."/>
            <person name="Rasmussen M.D."/>
            <person name="Lin M.F."/>
            <person name="Santos M.A."/>
            <person name="Sakthikumar S."/>
            <person name="Munro C.A."/>
            <person name="Rheinbay E."/>
            <person name="Grabherr M."/>
            <person name="Forche A."/>
            <person name="Reedy J.L."/>
            <person name="Agrafioti I."/>
            <person name="Arnaud M.B."/>
            <person name="Bates S."/>
            <person name="Brown A.J."/>
            <person name="Brunke S."/>
            <person name="Costanzo M.C."/>
            <person name="Fitzpatrick D.A."/>
            <person name="de Groot P.W."/>
            <person name="Harris D."/>
            <person name="Hoyer L.L."/>
            <person name="Hube B."/>
            <person name="Klis F.M."/>
            <person name="Kodira C."/>
            <person name="Lennard N."/>
            <person name="Logue M.E."/>
            <person name="Martin R."/>
            <person name="Neiman A.M."/>
            <person name="Nikolaou E."/>
            <person name="Quail M.A."/>
            <person name="Quinn J."/>
            <person name="Santos M.C."/>
            <person name="Schmitzberger F.F."/>
            <person name="Sherlock G."/>
            <person name="Shah P."/>
            <person name="Silverstein K.A."/>
            <person name="Skrzypek M.S."/>
            <person name="Soll D."/>
            <person name="Staggs R."/>
            <person name="Stansfield I."/>
            <person name="Stumpf M.P."/>
            <person name="Sudbery P.E."/>
            <person name="Srikantha T."/>
            <person name="Zeng Q."/>
            <person name="Berman J."/>
            <person name="Berriman M."/>
            <person name="Heitman J."/>
            <person name="Gow N.A."/>
            <person name="Lorenz M.C."/>
            <person name="Birren B.W."/>
            <person name="Kellis M."/>
            <person name="Cuomo C.A."/>
        </authorList>
    </citation>
    <scope>NUCLEOTIDE SEQUENCE [LARGE SCALE GENOMIC DNA]</scope>
    <source>
        <strain evidence="2">ATCC MYA-3404 / T1</strain>
    </source>
</reference>
<organism evidence="1 2">
    <name type="scientific">Candida tropicalis (strain ATCC MYA-3404 / T1)</name>
    <name type="common">Yeast</name>
    <dbReference type="NCBI Taxonomy" id="294747"/>
    <lineage>
        <taxon>Eukaryota</taxon>
        <taxon>Fungi</taxon>
        <taxon>Dikarya</taxon>
        <taxon>Ascomycota</taxon>
        <taxon>Saccharomycotina</taxon>
        <taxon>Pichiomycetes</taxon>
        <taxon>Debaryomycetaceae</taxon>
        <taxon>Candida/Lodderomyces clade</taxon>
        <taxon>Candida</taxon>
    </lineage>
</organism>
<dbReference type="RefSeq" id="XP_002549182.1">
    <property type="nucleotide sequence ID" value="XM_002549136.1"/>
</dbReference>
<dbReference type="GeneID" id="8298005"/>
<sequence>MKLKLYGNLFDTWVINQFWNIWDISIGFSISTSVEVLWSLTGLDLFSQLFQDLKVFSTELRQDLWNKLSNWLFNWVTSERETIGSWSTLDTNSVKVQNFTIILEEVSFLNTFNLGSLQFTQSFNQFGVILFSLNDLLSFNSRTTNFLSAGFLQFS</sequence>
<dbReference type="HOGENOM" id="CLU_135749_0_0_1"/>
<proteinExistence type="predicted"/>
<evidence type="ECO:0000313" key="2">
    <source>
        <dbReference type="Proteomes" id="UP000002037"/>
    </source>
</evidence>
<dbReference type="KEGG" id="ctp:CTRG_03479"/>
<protein>
    <submittedName>
        <fullName evidence="1">Uncharacterized protein</fullName>
    </submittedName>
</protein>
<dbReference type="AlphaFoldDB" id="C5MBN7"/>
<dbReference type="OrthoDB" id="10456033at2759"/>
<name>C5MBN7_CANTT</name>
<accession>C5MBN7</accession>
<dbReference type="Proteomes" id="UP000002037">
    <property type="component" value="Unassembled WGS sequence"/>
</dbReference>